<dbReference type="EMBL" id="SOFM01000023">
    <property type="protein sequence ID" value="TFC04141.1"/>
    <property type="molecule type" value="Genomic_DNA"/>
</dbReference>
<evidence type="ECO:0000313" key="5">
    <source>
        <dbReference type="Proteomes" id="UP000297643"/>
    </source>
</evidence>
<dbReference type="PANTHER" id="PTHR30466">
    <property type="entry name" value="FLAVIN REDUCTASE"/>
    <property type="match status" value="1"/>
</dbReference>
<sequence>MNDTEAPETSPATTPATAAPPLEGDPNAPQDLAAFKHAFRRHAAGVAVITSRSEDGTPLGFTATSLASLSSVPPLATFNMARSASTWPAIAANDRVVIHILGARNRALAQKLSGPQEQRFVGDHWTPGPHGLPVLTGVTSWMVGRIVDRVLVHNSAVVIVQIEEGGMGENDDALLYHERAYRVPGAEV</sequence>
<reference evidence="4 5" key="1">
    <citation type="submission" date="2019-03" db="EMBL/GenBank/DDBJ databases">
        <title>Genomics of glacier-inhabiting Cryobacterium strains.</title>
        <authorList>
            <person name="Liu Q."/>
            <person name="Xin Y.-H."/>
        </authorList>
    </citation>
    <scope>NUCLEOTIDE SEQUENCE [LARGE SCALE GENOMIC DNA]</scope>
    <source>
        <strain evidence="4 5">RHLT2-21</strain>
    </source>
</reference>
<evidence type="ECO:0000256" key="1">
    <source>
        <dbReference type="ARBA" id="ARBA00023002"/>
    </source>
</evidence>
<feature type="compositionally biased region" description="Low complexity" evidence="2">
    <location>
        <begin position="7"/>
        <end position="21"/>
    </location>
</feature>
<keyword evidence="1" id="KW-0560">Oxidoreductase</keyword>
<gene>
    <name evidence="4" type="ORF">E3O32_08255</name>
</gene>
<dbReference type="InterPro" id="IPR050268">
    <property type="entry name" value="NADH-dep_flavin_reductase"/>
</dbReference>
<feature type="region of interest" description="Disordered" evidence="2">
    <location>
        <begin position="1"/>
        <end position="29"/>
    </location>
</feature>
<organism evidence="4 5">
    <name type="scientific">Cryobacterium mannosilyticum</name>
    <dbReference type="NCBI Taxonomy" id="1259190"/>
    <lineage>
        <taxon>Bacteria</taxon>
        <taxon>Bacillati</taxon>
        <taxon>Actinomycetota</taxon>
        <taxon>Actinomycetes</taxon>
        <taxon>Micrococcales</taxon>
        <taxon>Microbacteriaceae</taxon>
        <taxon>Cryobacterium</taxon>
    </lineage>
</organism>
<proteinExistence type="predicted"/>
<dbReference type="GO" id="GO:0006208">
    <property type="term" value="P:pyrimidine nucleobase catabolic process"/>
    <property type="evidence" value="ECO:0007669"/>
    <property type="project" value="TreeGrafter"/>
</dbReference>
<dbReference type="PANTHER" id="PTHR30466:SF1">
    <property type="entry name" value="FMN REDUCTASE (NADH) RUTF"/>
    <property type="match status" value="1"/>
</dbReference>
<comment type="caution">
    <text evidence="4">The sequence shown here is derived from an EMBL/GenBank/DDBJ whole genome shotgun (WGS) entry which is preliminary data.</text>
</comment>
<name>A0A4R8WBE5_9MICO</name>
<dbReference type="InterPro" id="IPR012349">
    <property type="entry name" value="Split_barrel_FMN-bd"/>
</dbReference>
<evidence type="ECO:0000256" key="2">
    <source>
        <dbReference type="SAM" id="MobiDB-lite"/>
    </source>
</evidence>
<protein>
    <submittedName>
        <fullName evidence="4">Flavin reductase</fullName>
    </submittedName>
</protein>
<evidence type="ECO:0000259" key="3">
    <source>
        <dbReference type="SMART" id="SM00903"/>
    </source>
</evidence>
<dbReference type="InterPro" id="IPR002563">
    <property type="entry name" value="Flavin_Rdtase-like_dom"/>
</dbReference>
<dbReference type="AlphaFoldDB" id="A0A4R8WBE5"/>
<dbReference type="Gene3D" id="2.30.110.10">
    <property type="entry name" value="Electron Transport, Fmn-binding Protein, Chain A"/>
    <property type="match status" value="1"/>
</dbReference>
<dbReference type="GO" id="GO:0042602">
    <property type="term" value="F:riboflavin reductase (NADPH) activity"/>
    <property type="evidence" value="ECO:0007669"/>
    <property type="project" value="TreeGrafter"/>
</dbReference>
<dbReference type="Pfam" id="PF01613">
    <property type="entry name" value="Flavin_Reduct"/>
    <property type="match status" value="1"/>
</dbReference>
<dbReference type="GO" id="GO:0010181">
    <property type="term" value="F:FMN binding"/>
    <property type="evidence" value="ECO:0007669"/>
    <property type="project" value="InterPro"/>
</dbReference>
<dbReference type="SUPFAM" id="SSF50475">
    <property type="entry name" value="FMN-binding split barrel"/>
    <property type="match status" value="1"/>
</dbReference>
<evidence type="ECO:0000313" key="4">
    <source>
        <dbReference type="EMBL" id="TFC04141.1"/>
    </source>
</evidence>
<feature type="domain" description="Flavin reductase like" evidence="3">
    <location>
        <begin position="39"/>
        <end position="183"/>
    </location>
</feature>
<keyword evidence="5" id="KW-1185">Reference proteome</keyword>
<dbReference type="SMART" id="SM00903">
    <property type="entry name" value="Flavin_Reduct"/>
    <property type="match status" value="1"/>
</dbReference>
<dbReference type="RefSeq" id="WP_134508441.1">
    <property type="nucleotide sequence ID" value="NZ_SOFM01000023.1"/>
</dbReference>
<accession>A0A4R8WBE5</accession>
<dbReference type="Proteomes" id="UP000297643">
    <property type="component" value="Unassembled WGS sequence"/>
</dbReference>